<proteinExistence type="predicted"/>
<dbReference type="Proteomes" id="UP001162483">
    <property type="component" value="Unassembled WGS sequence"/>
</dbReference>
<comment type="caution">
    <text evidence="3">The sequence shown here is derived from an EMBL/GenBank/DDBJ whole genome shotgun (WGS) entry which is preliminary data.</text>
</comment>
<sequence length="121" mass="14259">MSVKDILQSLVDDAMVDSERIGTSNYFWAFPSKALHARKRKLETLESQVTEAKQKERSLEQNAEKARVGRQDTNERSKLAEELALLRQQRDQLKAELEQYKECDPDVIDDIRKLFFFFFFL</sequence>
<dbReference type="InterPro" id="IPR040453">
    <property type="entry name" value="Mnd1_HTH"/>
</dbReference>
<evidence type="ECO:0000313" key="3">
    <source>
        <dbReference type="EMBL" id="CAI9536417.1"/>
    </source>
</evidence>
<keyword evidence="4" id="KW-1185">Reference proteome</keyword>
<evidence type="ECO:0000259" key="2">
    <source>
        <dbReference type="Pfam" id="PF03962"/>
    </source>
</evidence>
<feature type="region of interest" description="Disordered" evidence="1">
    <location>
        <begin position="53"/>
        <end position="75"/>
    </location>
</feature>
<reference evidence="3" key="1">
    <citation type="submission" date="2023-05" db="EMBL/GenBank/DDBJ databases">
        <authorList>
            <person name="Stuckert A."/>
        </authorList>
    </citation>
    <scope>NUCLEOTIDE SEQUENCE</scope>
</reference>
<accession>A0ABN9AK55</accession>
<evidence type="ECO:0000313" key="4">
    <source>
        <dbReference type="Proteomes" id="UP001162483"/>
    </source>
</evidence>
<dbReference type="Pfam" id="PF03962">
    <property type="entry name" value="Mnd1"/>
    <property type="match status" value="1"/>
</dbReference>
<evidence type="ECO:0000256" key="1">
    <source>
        <dbReference type="SAM" id="MobiDB-lite"/>
    </source>
</evidence>
<organism evidence="3 4">
    <name type="scientific">Staurois parvus</name>
    <dbReference type="NCBI Taxonomy" id="386267"/>
    <lineage>
        <taxon>Eukaryota</taxon>
        <taxon>Metazoa</taxon>
        <taxon>Chordata</taxon>
        <taxon>Craniata</taxon>
        <taxon>Vertebrata</taxon>
        <taxon>Euteleostomi</taxon>
        <taxon>Amphibia</taxon>
        <taxon>Batrachia</taxon>
        <taxon>Anura</taxon>
        <taxon>Neobatrachia</taxon>
        <taxon>Ranoidea</taxon>
        <taxon>Ranidae</taxon>
        <taxon>Staurois</taxon>
    </lineage>
</organism>
<gene>
    <name evidence="3" type="ORF">SPARVUS_LOCUS1020475</name>
</gene>
<protein>
    <recommendedName>
        <fullName evidence="2">Mnd1 HTH domain-containing protein</fullName>
    </recommendedName>
</protein>
<name>A0ABN9AK55_9NEOB</name>
<feature type="domain" description="Mnd1 HTH" evidence="2">
    <location>
        <begin position="1"/>
        <end position="31"/>
    </location>
</feature>
<dbReference type="EMBL" id="CATNWA010000316">
    <property type="protein sequence ID" value="CAI9536417.1"/>
    <property type="molecule type" value="Genomic_DNA"/>
</dbReference>